<dbReference type="EMBL" id="LJHD01000174">
    <property type="protein sequence ID" value="ONI42851.1"/>
    <property type="molecule type" value="Genomic_DNA"/>
</dbReference>
<comment type="caution">
    <text evidence="1">The sequence shown here is derived from an EMBL/GenBank/DDBJ whole genome shotgun (WGS) entry which is preliminary data.</text>
</comment>
<organism evidence="1 2">
    <name type="scientific">Candidatus Epulonipiscium fishelsonii</name>
    <dbReference type="NCBI Taxonomy" id="77094"/>
    <lineage>
        <taxon>Bacteria</taxon>
        <taxon>Bacillati</taxon>
        <taxon>Bacillota</taxon>
        <taxon>Clostridia</taxon>
        <taxon>Lachnospirales</taxon>
        <taxon>Lachnospiraceae</taxon>
        <taxon>Candidatus Epulonipiscium</taxon>
    </lineage>
</organism>
<reference evidence="1" key="1">
    <citation type="submission" date="2016-08" db="EMBL/GenBank/DDBJ databases">
        <authorList>
            <person name="Ngugi D.K."/>
            <person name="Miyake S."/>
            <person name="Stingl U."/>
        </authorList>
    </citation>
    <scope>NUCLEOTIDE SEQUENCE</scope>
    <source>
        <strain evidence="1">SCG-D08WGA-EpuloA1</strain>
    </source>
</reference>
<accession>A0ACC8XGT2</accession>
<dbReference type="Proteomes" id="UP000188637">
    <property type="component" value="Unassembled WGS sequence"/>
</dbReference>
<name>A0ACC8XGT2_9FIRM</name>
<keyword evidence="2" id="KW-1185">Reference proteome</keyword>
<proteinExistence type="predicted"/>
<sequence length="704" mass="78952">MEKINLTEIYGKNVFNDNVMREKLPKTAYKQFKRIINEKLPLDPQIANTIAHAMKEWAMEKGATHFTHWFQPMNGRTAEKHDSFLAQSENGHVITEFSGKELIRGEADGSSFPSGGLRQTFEARGYTIWDCTSPAFLKEDSSGVALCIPTVFYSHTGEALDKKAPLLRSMEVVEKAAIKVLHNLGYTDVNRVTSTIGAEQEYFLIDKRQYQLRKDLIFTGRTLFGAMPPKGQEMEDHYFGSIKEKIANFMHEIDIELWKLGVPSKTKHNEVAPAQHELAPLYAPCNLASDQNQLIMETLKRVANHYDLACLLHEKPFQGINGSGKHDNWSLVTDTGINVFSLSSDPSKNNIALAFVCAVLKGIDKHADLLRLAATSAGNDHRLGGNEAPPAIISVFLGKYLTSILECVASGIEFDDNNIQNLEMGVTTMPKLNKEASDRNRTSPFAFTGNKFEFRMFPSSGSISDANVVLNTIMAEALDEINQILEESNDIDAAIQEIVASTLEKHGRIIFNGNGYSAEWVEEAKRRGLPDYPSTVDVIPALISDKSIDLFGKYNIYSQVELHSRYEIMIEEYYKTLNIEALTMISMAQTQILPAVIKYSTDIANNIKSLKELSLLGEFNCEVQIELLAKLTALTQKLQHCINDLNSDLIAAQSLNDDLSKAVRFKTDVFVKMENLREVADKLETIVEEKMWPIPTYSELLFRV</sequence>
<protein>
    <submittedName>
        <fullName evidence="1">Glutamine synthetase</fullName>
    </submittedName>
</protein>
<gene>
    <name evidence="1" type="ORF">AN640_07060</name>
</gene>
<evidence type="ECO:0000313" key="1">
    <source>
        <dbReference type="EMBL" id="ONI42851.1"/>
    </source>
</evidence>
<evidence type="ECO:0000313" key="2">
    <source>
        <dbReference type="Proteomes" id="UP000188637"/>
    </source>
</evidence>